<dbReference type="Proteomes" id="UP000753961">
    <property type="component" value="Unassembled WGS sequence"/>
</dbReference>
<feature type="region of interest" description="Disordered" evidence="3">
    <location>
        <begin position="248"/>
        <end position="270"/>
    </location>
</feature>
<dbReference type="HAMAP" id="MF_01805">
    <property type="entry name" value="ScpA"/>
    <property type="match status" value="1"/>
</dbReference>
<dbReference type="GO" id="GO:0007059">
    <property type="term" value="P:chromosome segregation"/>
    <property type="evidence" value="ECO:0007669"/>
    <property type="project" value="UniProtKB-UniRule"/>
</dbReference>
<comment type="caution">
    <text evidence="4">The sequence shown here is derived from an EMBL/GenBank/DDBJ whole genome shotgun (WGS) entry which is preliminary data.</text>
</comment>
<evidence type="ECO:0000256" key="3">
    <source>
        <dbReference type="SAM" id="MobiDB-lite"/>
    </source>
</evidence>
<comment type="subcellular location">
    <subcellularLocation>
        <location evidence="2">Cytoplasm</location>
    </subcellularLocation>
    <text evidence="2">Associated with two foci at the outer edges of the nucleoid region in young cells, and at four foci within both cell halves in older cells.</text>
</comment>
<comment type="similarity">
    <text evidence="2">Belongs to the ScpA family.</text>
</comment>
<comment type="function">
    <text evidence="2">Participates in chromosomal partition during cell division. May act via the formation of a condensin-like complex containing Smc and ScpB that pull DNA away from mid-cell into both cell halves.</text>
</comment>
<evidence type="ECO:0000256" key="2">
    <source>
        <dbReference type="HAMAP-Rule" id="MF_01805"/>
    </source>
</evidence>
<reference evidence="4" key="1">
    <citation type="submission" date="2021-06" db="EMBL/GenBank/DDBJ databases">
        <title>44 bacteria genomes isolated from Dapeng, Shenzhen.</title>
        <authorList>
            <person name="Zheng W."/>
            <person name="Yu S."/>
            <person name="Huang Y."/>
        </authorList>
    </citation>
    <scope>NUCLEOTIDE SEQUENCE</scope>
    <source>
        <strain evidence="4">DP5N28-2</strain>
    </source>
</reference>
<dbReference type="RefSeq" id="WP_222579876.1">
    <property type="nucleotide sequence ID" value="NZ_JAHVHU010000008.1"/>
</dbReference>
<keyword evidence="2" id="KW-0963">Cytoplasm</keyword>
<name>A0A953HUZ2_9BACT</name>
<evidence type="ECO:0000313" key="5">
    <source>
        <dbReference type="Proteomes" id="UP000753961"/>
    </source>
</evidence>
<dbReference type="PANTHER" id="PTHR33969:SF2">
    <property type="entry name" value="SEGREGATION AND CONDENSATION PROTEIN A"/>
    <property type="match status" value="1"/>
</dbReference>
<comment type="subunit">
    <text evidence="2">Component of a cohesin-like complex composed of ScpA, ScpB and the Smc homodimer, in which ScpA and ScpB bind to the head domain of Smc. The presence of the three proteins is required for the association of the complex with DNA.</text>
</comment>
<dbReference type="PANTHER" id="PTHR33969">
    <property type="entry name" value="SEGREGATION AND CONDENSATION PROTEIN A"/>
    <property type="match status" value="1"/>
</dbReference>
<dbReference type="GO" id="GO:0051301">
    <property type="term" value="P:cell division"/>
    <property type="evidence" value="ECO:0007669"/>
    <property type="project" value="UniProtKB-KW"/>
</dbReference>
<dbReference type="InterPro" id="IPR003768">
    <property type="entry name" value="ScpA"/>
</dbReference>
<feature type="compositionally biased region" description="Basic and acidic residues" evidence="3">
    <location>
        <begin position="255"/>
        <end position="264"/>
    </location>
</feature>
<sequence length="270" mass="32136">MFENTRDQYYIKLPQFEGPFDLILFFIERDELDIQNIPISQITTDFMTYMHSMERLNIELASEFIVVAATLMRIKTRMLLPRKEVDEEGNEVDPREELVQRLIEYKRFKAVLKDLAAMEEARSQRHHRGNIADELRQFSEQVMVESEWESVDLYRLFQLFQRSMERFEADKNRVMHKVVSIPYTIEDQRTYIMDTIQREHRASFDQIFDTMVNRLHAIVTFLALLELINSQRVRIHLGETRNSFWLEESSSPKATADKEVKDGADGEEEE</sequence>
<gene>
    <name evidence="2" type="primary">scpA</name>
    <name evidence="4" type="ORF">KUV50_09365</name>
</gene>
<evidence type="ECO:0000313" key="4">
    <source>
        <dbReference type="EMBL" id="MBY5958338.1"/>
    </source>
</evidence>
<protein>
    <recommendedName>
        <fullName evidence="1 2">Segregation and condensation protein A</fullName>
    </recommendedName>
</protein>
<keyword evidence="2" id="KW-0132">Cell division</keyword>
<dbReference type="GO" id="GO:0005737">
    <property type="term" value="C:cytoplasm"/>
    <property type="evidence" value="ECO:0007669"/>
    <property type="project" value="UniProtKB-SubCell"/>
</dbReference>
<keyword evidence="2" id="KW-0131">Cell cycle</keyword>
<organism evidence="4 5">
    <name type="scientific">Membranihabitans marinus</name>
    <dbReference type="NCBI Taxonomy" id="1227546"/>
    <lineage>
        <taxon>Bacteria</taxon>
        <taxon>Pseudomonadati</taxon>
        <taxon>Bacteroidota</taxon>
        <taxon>Saprospiria</taxon>
        <taxon>Saprospirales</taxon>
        <taxon>Saprospiraceae</taxon>
        <taxon>Membranihabitans</taxon>
    </lineage>
</organism>
<dbReference type="AlphaFoldDB" id="A0A953HUZ2"/>
<accession>A0A953HUZ2</accession>
<dbReference type="EMBL" id="JAHVHU010000008">
    <property type="protein sequence ID" value="MBY5958338.1"/>
    <property type="molecule type" value="Genomic_DNA"/>
</dbReference>
<keyword evidence="2" id="KW-0159">Chromosome partition</keyword>
<proteinExistence type="inferred from homology"/>
<keyword evidence="5" id="KW-1185">Reference proteome</keyword>
<evidence type="ECO:0000256" key="1">
    <source>
        <dbReference type="ARBA" id="ARBA00044777"/>
    </source>
</evidence>
<dbReference type="Gene3D" id="6.10.250.2410">
    <property type="match status" value="1"/>
</dbReference>
<dbReference type="GO" id="GO:0006260">
    <property type="term" value="P:DNA replication"/>
    <property type="evidence" value="ECO:0007669"/>
    <property type="project" value="UniProtKB-UniRule"/>
</dbReference>
<dbReference type="Pfam" id="PF02616">
    <property type="entry name" value="SMC_ScpA"/>
    <property type="match status" value="1"/>
</dbReference>